<dbReference type="PANTHER" id="PTHR30537">
    <property type="entry name" value="HTH-TYPE TRANSCRIPTIONAL REGULATOR"/>
    <property type="match status" value="1"/>
</dbReference>
<accession>A0A150QYJ8</accession>
<dbReference type="GO" id="GO:0003700">
    <property type="term" value="F:DNA-binding transcription factor activity"/>
    <property type="evidence" value="ECO:0007669"/>
    <property type="project" value="InterPro"/>
</dbReference>
<dbReference type="Gene3D" id="3.40.190.290">
    <property type="match status" value="1"/>
</dbReference>
<evidence type="ECO:0000313" key="6">
    <source>
        <dbReference type="EMBL" id="KYF72992.1"/>
    </source>
</evidence>
<evidence type="ECO:0000256" key="4">
    <source>
        <dbReference type="ARBA" id="ARBA00023163"/>
    </source>
</evidence>
<dbReference type="Proteomes" id="UP000075260">
    <property type="component" value="Unassembled WGS sequence"/>
</dbReference>
<dbReference type="Pfam" id="PF00126">
    <property type="entry name" value="HTH_1"/>
    <property type="match status" value="1"/>
</dbReference>
<dbReference type="PROSITE" id="PS50931">
    <property type="entry name" value="HTH_LYSR"/>
    <property type="match status" value="1"/>
</dbReference>
<dbReference type="InterPro" id="IPR005119">
    <property type="entry name" value="LysR_subst-bd"/>
</dbReference>
<dbReference type="GO" id="GO:0006351">
    <property type="term" value="P:DNA-templated transcription"/>
    <property type="evidence" value="ECO:0007669"/>
    <property type="project" value="TreeGrafter"/>
</dbReference>
<feature type="domain" description="HTH lysR-type" evidence="5">
    <location>
        <begin position="7"/>
        <end position="64"/>
    </location>
</feature>
<dbReference type="AlphaFoldDB" id="A0A150QYJ8"/>
<keyword evidence="3" id="KW-0238">DNA-binding</keyword>
<dbReference type="Gene3D" id="1.10.10.10">
    <property type="entry name" value="Winged helix-like DNA-binding domain superfamily/Winged helix DNA-binding domain"/>
    <property type="match status" value="1"/>
</dbReference>
<reference evidence="6 7" key="1">
    <citation type="submission" date="2014-02" db="EMBL/GenBank/DDBJ databases">
        <title>The small core and large imbalanced accessory genome model reveals a collaborative survival strategy of Sorangium cellulosum strains in nature.</title>
        <authorList>
            <person name="Han K."/>
            <person name="Peng R."/>
            <person name="Blom J."/>
            <person name="Li Y.-Z."/>
        </authorList>
    </citation>
    <scope>NUCLEOTIDE SEQUENCE [LARGE SCALE GENOMIC DNA]</scope>
    <source>
        <strain evidence="6 7">So0008-312</strain>
    </source>
</reference>
<name>A0A150QYJ8_SORCE</name>
<comment type="caution">
    <text evidence="6">The sequence shown here is derived from an EMBL/GenBank/DDBJ whole genome shotgun (WGS) entry which is preliminary data.</text>
</comment>
<dbReference type="EMBL" id="JEMA01000222">
    <property type="protein sequence ID" value="KYF72992.1"/>
    <property type="molecule type" value="Genomic_DNA"/>
</dbReference>
<evidence type="ECO:0000256" key="3">
    <source>
        <dbReference type="ARBA" id="ARBA00023125"/>
    </source>
</evidence>
<dbReference type="SUPFAM" id="SSF53850">
    <property type="entry name" value="Periplasmic binding protein-like II"/>
    <property type="match status" value="1"/>
</dbReference>
<evidence type="ECO:0000256" key="2">
    <source>
        <dbReference type="ARBA" id="ARBA00023015"/>
    </source>
</evidence>
<dbReference type="InterPro" id="IPR000847">
    <property type="entry name" value="LysR_HTH_N"/>
</dbReference>
<dbReference type="InterPro" id="IPR036390">
    <property type="entry name" value="WH_DNA-bd_sf"/>
</dbReference>
<organism evidence="6 7">
    <name type="scientific">Sorangium cellulosum</name>
    <name type="common">Polyangium cellulosum</name>
    <dbReference type="NCBI Taxonomy" id="56"/>
    <lineage>
        <taxon>Bacteria</taxon>
        <taxon>Pseudomonadati</taxon>
        <taxon>Myxococcota</taxon>
        <taxon>Polyangia</taxon>
        <taxon>Polyangiales</taxon>
        <taxon>Polyangiaceae</taxon>
        <taxon>Sorangium</taxon>
    </lineage>
</organism>
<sequence length="295" mass="31991">MQSAVSPLWDDLRVLLALHRHRSFLAAGKALGVSTSTAARRIEALEAALGRPLVHRSNGGTSVEPDALDLVALAEQIESGLRAIRRDEGDEALSGTVRVSLADTIVQPVTQLLCELRRLHPGLLLEILSETRLVDLARREADIAMRSSKSSSPAVVHRAVGRASFGLYAAPSYIERRLRGGRLKTADFGRHDFVGYEGMPGQSPKTTWLTAHGAKRFVLRSNSHFALLEAALQGQGIALMSDPAARTTAGLVRLDVDAELPSAPIFLAYHRELRNVPRVRLVLDALDAAVRSALR</sequence>
<gene>
    <name evidence="6" type="ORF">BE15_04720</name>
</gene>
<dbReference type="OrthoDB" id="5338251at2"/>
<evidence type="ECO:0000259" key="5">
    <source>
        <dbReference type="PROSITE" id="PS50931"/>
    </source>
</evidence>
<dbReference type="PANTHER" id="PTHR30537:SF3">
    <property type="entry name" value="TRANSCRIPTIONAL REGULATORY PROTEIN"/>
    <property type="match status" value="1"/>
</dbReference>
<evidence type="ECO:0000256" key="1">
    <source>
        <dbReference type="ARBA" id="ARBA00009437"/>
    </source>
</evidence>
<dbReference type="Pfam" id="PF03466">
    <property type="entry name" value="LysR_substrate"/>
    <property type="match status" value="1"/>
</dbReference>
<protein>
    <submittedName>
        <fullName evidence="6">LysR family transcriptional regulator</fullName>
    </submittedName>
</protein>
<dbReference type="InterPro" id="IPR036388">
    <property type="entry name" value="WH-like_DNA-bd_sf"/>
</dbReference>
<dbReference type="RefSeq" id="WP_061605996.1">
    <property type="nucleotide sequence ID" value="NZ_JEMA01000222.1"/>
</dbReference>
<keyword evidence="4" id="KW-0804">Transcription</keyword>
<dbReference type="InterPro" id="IPR058163">
    <property type="entry name" value="LysR-type_TF_proteobact-type"/>
</dbReference>
<keyword evidence="2" id="KW-0805">Transcription regulation</keyword>
<dbReference type="SUPFAM" id="SSF46785">
    <property type="entry name" value="Winged helix' DNA-binding domain"/>
    <property type="match status" value="1"/>
</dbReference>
<proteinExistence type="inferred from homology"/>
<comment type="similarity">
    <text evidence="1">Belongs to the LysR transcriptional regulatory family.</text>
</comment>
<evidence type="ECO:0000313" key="7">
    <source>
        <dbReference type="Proteomes" id="UP000075260"/>
    </source>
</evidence>
<dbReference type="GO" id="GO:0043565">
    <property type="term" value="F:sequence-specific DNA binding"/>
    <property type="evidence" value="ECO:0007669"/>
    <property type="project" value="TreeGrafter"/>
</dbReference>